<reference evidence="1 2" key="1">
    <citation type="submission" date="2018-02" db="EMBL/GenBank/DDBJ databases">
        <title>FDA/CDC Antimicrobial Resistant Isolate Bank Genome Sequencing.</title>
        <authorList>
            <person name="Benahmed F.H."/>
            <person name="Lutgring J.D."/>
            <person name="Yoo B."/>
            <person name="Machado M."/>
            <person name="Brown A."/>
            <person name="McAllister G."/>
            <person name="Perry A."/>
            <person name="Halpin A.L."/>
            <person name="Vavikolanu K."/>
            <person name="Ott S."/>
            <person name="Zhao X."/>
            <person name="Tallon L.J."/>
            <person name="Sadzewicz L."/>
            <person name="Aluvathingal J."/>
            <person name="Nadendla S."/>
            <person name="Voskania-kordi A."/>
            <person name="Simonyan V."/>
            <person name="Patel J."/>
            <person name="Shawar R.M."/>
        </authorList>
    </citation>
    <scope>NUCLEOTIDE SEQUENCE [LARGE SCALE GENOMIC DNA]</scope>
    <source>
        <strain evidence="1 2">AR_0356</strain>
    </source>
</reference>
<proteinExistence type="predicted"/>
<dbReference type="AlphaFoldDB" id="A0A2R3IQZ3"/>
<evidence type="ECO:0000313" key="2">
    <source>
        <dbReference type="Proteomes" id="UP000238390"/>
    </source>
</evidence>
<dbReference type="EMBL" id="CP027169">
    <property type="protein sequence ID" value="AVK04332.1"/>
    <property type="molecule type" value="Genomic_DNA"/>
</dbReference>
<protein>
    <submittedName>
        <fullName evidence="1">Uncharacterized protein</fullName>
    </submittedName>
</protein>
<evidence type="ECO:0000313" key="1">
    <source>
        <dbReference type="EMBL" id="AVK04332.1"/>
    </source>
</evidence>
<accession>A0A2R3IQZ3</accession>
<keyword evidence="2" id="KW-1185">Reference proteome</keyword>
<dbReference type="Proteomes" id="UP000238390">
    <property type="component" value="Chromosome"/>
</dbReference>
<gene>
    <name evidence="1" type="ORF">CSB93_0488</name>
</gene>
<sequence>MGSAKTRARNIAQKMSNSDVFTRYCLSSGGSWKCHHLAI</sequence>
<name>A0A2R3IQZ3_9PSED</name>
<organism evidence="1 2">
    <name type="scientific">Pseudomonas paraeruginosa</name>
    <dbReference type="NCBI Taxonomy" id="2994495"/>
    <lineage>
        <taxon>Bacteria</taxon>
        <taxon>Pseudomonadati</taxon>
        <taxon>Pseudomonadota</taxon>
        <taxon>Gammaproteobacteria</taxon>
        <taxon>Pseudomonadales</taxon>
        <taxon>Pseudomonadaceae</taxon>
        <taxon>Pseudomonas</taxon>
    </lineage>
</organism>